<dbReference type="Pfam" id="PF02580">
    <property type="entry name" value="Tyr_Deacylase"/>
    <property type="match status" value="1"/>
</dbReference>
<evidence type="ECO:0000256" key="5">
    <source>
        <dbReference type="ARBA" id="ARBA00022801"/>
    </source>
</evidence>
<dbReference type="EC" id="3.1.1.96" evidence="3"/>
<comment type="subcellular location">
    <subcellularLocation>
        <location evidence="1">Cytoplasm</location>
    </subcellularLocation>
</comment>
<keyword evidence="4" id="KW-0963">Cytoplasm</keyword>
<sequence>MATENVKSSPKARVVVQQCLSAKLMVQPPSDDHAEEAKYVEIKRGVVLYISFLKGATENIVTKMVSSLLAVRLCEPESGKLVSVMDLPGSILIVPQACLGGKMKGKAIQYHDNLDKTEGRQLYDIFVSECTRMFSSSVVNHEASTTCVRAGTYGNRQVLSINTNGPYTHIFDFS</sequence>
<evidence type="ECO:0000256" key="2">
    <source>
        <dbReference type="ARBA" id="ARBA00011738"/>
    </source>
</evidence>
<evidence type="ECO:0000256" key="3">
    <source>
        <dbReference type="ARBA" id="ARBA00013056"/>
    </source>
</evidence>
<name>A0ABM1FB59_PRICU</name>
<keyword evidence="5" id="KW-0378">Hydrolase</keyword>
<dbReference type="GeneID" id="106821409"/>
<evidence type="ECO:0000256" key="1">
    <source>
        <dbReference type="ARBA" id="ARBA00004496"/>
    </source>
</evidence>
<comment type="subunit">
    <text evidence="2">Homodimer.</text>
</comment>
<dbReference type="PANTHER" id="PTHR10472:SF1">
    <property type="entry name" value="D-AMINOACYL-TRNA DEACYLASE 2"/>
    <property type="match status" value="1"/>
</dbReference>
<dbReference type="InterPro" id="IPR023509">
    <property type="entry name" value="DTD-like_sf"/>
</dbReference>
<evidence type="ECO:0000313" key="10">
    <source>
        <dbReference type="RefSeq" id="XP_014681680.1"/>
    </source>
</evidence>
<evidence type="ECO:0000313" key="8">
    <source>
        <dbReference type="Proteomes" id="UP000695022"/>
    </source>
</evidence>
<organism evidence="8 10">
    <name type="scientific">Priapulus caudatus</name>
    <name type="common">Priapulid worm</name>
    <dbReference type="NCBI Taxonomy" id="37621"/>
    <lineage>
        <taxon>Eukaryota</taxon>
        <taxon>Metazoa</taxon>
        <taxon>Ecdysozoa</taxon>
        <taxon>Scalidophora</taxon>
        <taxon>Priapulida</taxon>
        <taxon>Priapulimorpha</taxon>
        <taxon>Priapulimorphida</taxon>
        <taxon>Priapulidae</taxon>
        <taxon>Priapulus</taxon>
    </lineage>
</organism>
<dbReference type="RefSeq" id="XP_014681680.1">
    <property type="nucleotide sequence ID" value="XM_014826194.1"/>
</dbReference>
<evidence type="ECO:0000256" key="4">
    <source>
        <dbReference type="ARBA" id="ARBA00022490"/>
    </source>
</evidence>
<dbReference type="SUPFAM" id="SSF69500">
    <property type="entry name" value="DTD-like"/>
    <property type="match status" value="1"/>
</dbReference>
<dbReference type="PANTHER" id="PTHR10472">
    <property type="entry name" value="D-TYROSYL-TRNA TYR DEACYLASE"/>
    <property type="match status" value="1"/>
</dbReference>
<evidence type="ECO:0000313" key="9">
    <source>
        <dbReference type="RefSeq" id="XP_014681679.1"/>
    </source>
</evidence>
<keyword evidence="8" id="KW-1185">Reference proteome</keyword>
<dbReference type="Gene3D" id="3.50.80.10">
    <property type="entry name" value="D-tyrosyl-tRNA(Tyr) deacylase"/>
    <property type="match status" value="1"/>
</dbReference>
<gene>
    <name evidence="9 10" type="primary">LOC106821409</name>
</gene>
<evidence type="ECO:0000256" key="6">
    <source>
        <dbReference type="ARBA" id="ARBA00047676"/>
    </source>
</evidence>
<dbReference type="InterPro" id="IPR003732">
    <property type="entry name" value="Daa-tRNA_deacyls_DTD"/>
</dbReference>
<protein>
    <recommendedName>
        <fullName evidence="3">D-aminoacyl-tRNA deacylase</fullName>
        <ecNumber evidence="3">3.1.1.96</ecNumber>
    </recommendedName>
</protein>
<comment type="catalytic activity">
    <reaction evidence="6">
        <text>glycyl-tRNA(Ala) + H2O = tRNA(Ala) + glycine + H(+)</text>
        <dbReference type="Rhea" id="RHEA:53744"/>
        <dbReference type="Rhea" id="RHEA-COMP:9657"/>
        <dbReference type="Rhea" id="RHEA-COMP:13640"/>
        <dbReference type="ChEBI" id="CHEBI:15377"/>
        <dbReference type="ChEBI" id="CHEBI:15378"/>
        <dbReference type="ChEBI" id="CHEBI:57305"/>
        <dbReference type="ChEBI" id="CHEBI:78442"/>
        <dbReference type="ChEBI" id="CHEBI:78522"/>
        <dbReference type="EC" id="3.1.1.96"/>
    </reaction>
</comment>
<accession>A0ABM1FB59</accession>
<dbReference type="RefSeq" id="XP_014681679.1">
    <property type="nucleotide sequence ID" value="XM_014826193.1"/>
</dbReference>
<dbReference type="Proteomes" id="UP000695022">
    <property type="component" value="Unplaced"/>
</dbReference>
<evidence type="ECO:0000256" key="7">
    <source>
        <dbReference type="ARBA" id="ARBA00048018"/>
    </source>
</evidence>
<proteinExistence type="predicted"/>
<comment type="catalytic activity">
    <reaction evidence="7">
        <text>a D-aminoacyl-tRNA + H2O = a tRNA + a D-alpha-amino acid + H(+)</text>
        <dbReference type="Rhea" id="RHEA:13953"/>
        <dbReference type="Rhea" id="RHEA-COMP:10123"/>
        <dbReference type="Rhea" id="RHEA-COMP:10124"/>
        <dbReference type="ChEBI" id="CHEBI:15377"/>
        <dbReference type="ChEBI" id="CHEBI:15378"/>
        <dbReference type="ChEBI" id="CHEBI:59871"/>
        <dbReference type="ChEBI" id="CHEBI:78442"/>
        <dbReference type="ChEBI" id="CHEBI:79333"/>
        <dbReference type="EC" id="3.1.1.96"/>
    </reaction>
</comment>
<reference evidence="9 10" key="1">
    <citation type="submission" date="2025-05" db="UniProtKB">
        <authorList>
            <consortium name="RefSeq"/>
        </authorList>
    </citation>
    <scope>IDENTIFICATION</scope>
</reference>